<keyword evidence="3 10" id="KW-0812">Transmembrane</keyword>
<feature type="region of interest" description="Disordered" evidence="9">
    <location>
        <begin position="635"/>
        <end position="684"/>
    </location>
</feature>
<organism evidence="12 13">
    <name type="scientific">Malassezia yamatoensis</name>
    <dbReference type="NCBI Taxonomy" id="253288"/>
    <lineage>
        <taxon>Eukaryota</taxon>
        <taxon>Fungi</taxon>
        <taxon>Dikarya</taxon>
        <taxon>Basidiomycota</taxon>
        <taxon>Ustilaginomycotina</taxon>
        <taxon>Malasseziomycetes</taxon>
        <taxon>Malasseziales</taxon>
        <taxon>Malasseziaceae</taxon>
        <taxon>Malassezia</taxon>
    </lineage>
</organism>
<feature type="compositionally biased region" description="Basic and acidic residues" evidence="9">
    <location>
        <begin position="486"/>
        <end position="495"/>
    </location>
</feature>
<dbReference type="SMART" id="SM00271">
    <property type="entry name" value="DnaJ"/>
    <property type="match status" value="1"/>
</dbReference>
<evidence type="ECO:0000256" key="9">
    <source>
        <dbReference type="SAM" id="MobiDB-lite"/>
    </source>
</evidence>
<evidence type="ECO:0000256" key="7">
    <source>
        <dbReference type="ARBA" id="ARBA00023136"/>
    </source>
</evidence>
<dbReference type="Proteomes" id="UP001219567">
    <property type="component" value="Chromosome 3"/>
</dbReference>
<evidence type="ECO:0000256" key="1">
    <source>
        <dbReference type="ARBA" id="ARBA00004477"/>
    </source>
</evidence>
<feature type="transmembrane region" description="Helical" evidence="10">
    <location>
        <begin position="12"/>
        <end position="30"/>
    </location>
</feature>
<dbReference type="GO" id="GO:0006614">
    <property type="term" value="P:SRP-dependent cotranslational protein targeting to membrane"/>
    <property type="evidence" value="ECO:0007669"/>
    <property type="project" value="TreeGrafter"/>
</dbReference>
<dbReference type="InterPro" id="IPR014756">
    <property type="entry name" value="Ig_E-set"/>
</dbReference>
<evidence type="ECO:0000256" key="6">
    <source>
        <dbReference type="ARBA" id="ARBA00022989"/>
    </source>
</evidence>
<reference evidence="12 13" key="1">
    <citation type="submission" date="2023-03" db="EMBL/GenBank/DDBJ databases">
        <title>Mating type loci evolution in Malassezia.</title>
        <authorList>
            <person name="Coelho M.A."/>
        </authorList>
    </citation>
    <scope>NUCLEOTIDE SEQUENCE [LARGE SCALE GENOMIC DNA]</scope>
    <source>
        <strain evidence="12 13">CBS 9725</strain>
    </source>
</reference>
<dbReference type="FunFam" id="1.10.287.110:FF:000039">
    <property type="entry name" value="Protein translocation complex component (Npl1)"/>
    <property type="match status" value="1"/>
</dbReference>
<dbReference type="PRINTS" id="PR00625">
    <property type="entry name" value="JDOMAIN"/>
</dbReference>
<evidence type="ECO:0000256" key="2">
    <source>
        <dbReference type="ARBA" id="ARBA00022448"/>
    </source>
</evidence>
<name>A0AAJ5YVX9_9BASI</name>
<dbReference type="GO" id="GO:0003723">
    <property type="term" value="F:RNA binding"/>
    <property type="evidence" value="ECO:0007669"/>
    <property type="project" value="TreeGrafter"/>
</dbReference>
<dbReference type="InterPro" id="IPR004179">
    <property type="entry name" value="Sec63-dom"/>
</dbReference>
<dbReference type="GO" id="GO:0008320">
    <property type="term" value="F:protein transmembrane transporter activity"/>
    <property type="evidence" value="ECO:0007669"/>
    <property type="project" value="TreeGrafter"/>
</dbReference>
<protein>
    <submittedName>
        <fullName evidence="12">Secretory subunit</fullName>
    </submittedName>
</protein>
<evidence type="ECO:0000256" key="10">
    <source>
        <dbReference type="SAM" id="Phobius"/>
    </source>
</evidence>
<keyword evidence="8" id="KW-0143">Chaperone</keyword>
<keyword evidence="5" id="KW-0653">Protein transport</keyword>
<evidence type="ECO:0000256" key="4">
    <source>
        <dbReference type="ARBA" id="ARBA00022824"/>
    </source>
</evidence>
<feature type="transmembrane region" description="Helical" evidence="10">
    <location>
        <begin position="195"/>
        <end position="218"/>
    </location>
</feature>
<keyword evidence="13" id="KW-1185">Reference proteome</keyword>
<dbReference type="AlphaFoldDB" id="A0AAJ5YVX9"/>
<evidence type="ECO:0000259" key="11">
    <source>
        <dbReference type="PROSITE" id="PS50076"/>
    </source>
</evidence>
<dbReference type="SUPFAM" id="SSF81296">
    <property type="entry name" value="E set domains"/>
    <property type="match status" value="1"/>
</dbReference>
<dbReference type="PANTHER" id="PTHR24075:SF0">
    <property type="entry name" value="TRANSLOCATION PROTEIN SEC63 HOMOLOG"/>
    <property type="match status" value="1"/>
</dbReference>
<dbReference type="PANTHER" id="PTHR24075">
    <property type="entry name" value="SEC63 DOMAIN-CONTAINING"/>
    <property type="match status" value="1"/>
</dbReference>
<dbReference type="InterPro" id="IPR001623">
    <property type="entry name" value="DnaJ_domain"/>
</dbReference>
<sequence length="684" mass="76391">MSGYKYDDEGGQFFTFALTGVVAFIVPYTYRTLFSRKKFAAQGWLDRPGNKTRTAQSLMAASFTGALIRMLVLVAGWASVAYLVRRIATAAQNSTHAVYDPFQILGIAASATEKEIKRRYRKLSIQFHPDKLRNAENQTKEEIDSYYIELTKAYKSLTDESIRKNLELYGHPDGRQEMSLGIALPTWIVDSRNNVWVLGAYGLVLAVGLPLLVARWWYGTRSRTKDGVLSVTALSFFTKLKKNMSQLEVFQLLGNTEELRQFASQLTPQDETAYETLEAHTLETFKRIHGVDLLPKTTITQDVRRASVLLAAFLHRIDSTNKHVEQVKYNIGLYTDKLLSSLLAISTAHNRLDQTTMIRDMIPCVAQAVPVQGGSLAEVWQLPHITLPLAESLMQKESVKSKGLQGLWKVPDAERRSLLVADDKLTNAAYQEMIQALGEWPRIELVDAYFTVMGEDQVTAGALMQLVAKVRLLPLKRDGSLLRDGRRLDAKDKAKSSHVRPGTEEFAQDPMQDAHDGKRPMGVAYVPHLAEERKPHWFVQMGDHKNDLLIIAPTKFSDIDTSEVRTVRINVQAPTDPGLYTFMLSIASDSYLGSGASQLLKLRVEEAPAAQDEDDYISDPEEDTIAGQMALMRGEHVKPAAALADDDDDEDDGDDDEDDDDDDDEDDDDDDDDDSSDASDSSSD</sequence>
<feature type="compositionally biased region" description="Acidic residues" evidence="9">
    <location>
        <begin position="644"/>
        <end position="684"/>
    </location>
</feature>
<evidence type="ECO:0000256" key="5">
    <source>
        <dbReference type="ARBA" id="ARBA00022927"/>
    </source>
</evidence>
<keyword evidence="7 10" id="KW-0472">Membrane</keyword>
<evidence type="ECO:0000313" key="12">
    <source>
        <dbReference type="EMBL" id="WFC99711.1"/>
    </source>
</evidence>
<evidence type="ECO:0000256" key="3">
    <source>
        <dbReference type="ARBA" id="ARBA00022692"/>
    </source>
</evidence>
<feature type="domain" description="J" evidence="11">
    <location>
        <begin position="100"/>
        <end position="170"/>
    </location>
</feature>
<dbReference type="GO" id="GO:0031207">
    <property type="term" value="C:Sec62/Sec63 complex"/>
    <property type="evidence" value="ECO:0007669"/>
    <property type="project" value="TreeGrafter"/>
</dbReference>
<dbReference type="EMBL" id="CP119945">
    <property type="protein sequence ID" value="WFC99711.1"/>
    <property type="molecule type" value="Genomic_DNA"/>
</dbReference>
<dbReference type="GO" id="GO:0006620">
    <property type="term" value="P:post-translational protein targeting to endoplasmic reticulum membrane"/>
    <property type="evidence" value="ECO:0007669"/>
    <property type="project" value="TreeGrafter"/>
</dbReference>
<feature type="region of interest" description="Disordered" evidence="9">
    <location>
        <begin position="486"/>
        <end position="517"/>
    </location>
</feature>
<comment type="subcellular location">
    <subcellularLocation>
        <location evidence="1">Endoplasmic reticulum membrane</location>
        <topology evidence="1">Multi-pass membrane protein</topology>
    </subcellularLocation>
</comment>
<dbReference type="SUPFAM" id="SSF46565">
    <property type="entry name" value="Chaperone J-domain"/>
    <property type="match status" value="1"/>
</dbReference>
<accession>A0AAJ5YVX9</accession>
<keyword evidence="4" id="KW-0256">Endoplasmic reticulum</keyword>
<dbReference type="CDD" id="cd06257">
    <property type="entry name" value="DnaJ"/>
    <property type="match status" value="1"/>
</dbReference>
<dbReference type="Gene3D" id="1.10.287.110">
    <property type="entry name" value="DnaJ domain"/>
    <property type="match status" value="1"/>
</dbReference>
<keyword evidence="2" id="KW-0813">Transport</keyword>
<evidence type="ECO:0000256" key="8">
    <source>
        <dbReference type="ARBA" id="ARBA00023186"/>
    </source>
</evidence>
<dbReference type="InterPro" id="IPR035892">
    <property type="entry name" value="C2_domain_sf"/>
</dbReference>
<keyword evidence="6 10" id="KW-1133">Transmembrane helix</keyword>
<gene>
    <name evidence="12" type="primary">SEC63</name>
    <name evidence="12" type="ORF">MYAM1_002456</name>
</gene>
<dbReference type="Gene3D" id="1.10.3380.10">
    <property type="entry name" value="Sec63 N-terminal domain-like domain"/>
    <property type="match status" value="1"/>
</dbReference>
<proteinExistence type="predicted"/>
<dbReference type="SUPFAM" id="SSF158702">
    <property type="entry name" value="Sec63 N-terminal domain-like"/>
    <property type="match status" value="1"/>
</dbReference>
<dbReference type="PROSITE" id="PS50076">
    <property type="entry name" value="DNAJ_2"/>
    <property type="match status" value="1"/>
</dbReference>
<dbReference type="Gene3D" id="2.60.40.150">
    <property type="entry name" value="C2 domain"/>
    <property type="match status" value="1"/>
</dbReference>
<dbReference type="Pfam" id="PF00226">
    <property type="entry name" value="DnaJ"/>
    <property type="match status" value="1"/>
</dbReference>
<evidence type="ECO:0000313" key="13">
    <source>
        <dbReference type="Proteomes" id="UP001219567"/>
    </source>
</evidence>
<dbReference type="InterPro" id="IPR036869">
    <property type="entry name" value="J_dom_sf"/>
</dbReference>
<dbReference type="Pfam" id="PF02889">
    <property type="entry name" value="Sec63"/>
    <property type="match status" value="1"/>
</dbReference>
<feature type="transmembrane region" description="Helical" evidence="10">
    <location>
        <begin position="58"/>
        <end position="84"/>
    </location>
</feature>